<evidence type="ECO:0000313" key="3">
    <source>
        <dbReference type="Proteomes" id="UP000002051"/>
    </source>
</evidence>
<dbReference type="AlphaFoldDB" id="G7JDV6"/>
<protein>
    <submittedName>
        <fullName evidence="1 2">Uncharacterized protein</fullName>
    </submittedName>
</protein>
<name>G7JDV6_MEDTR</name>
<keyword evidence="3" id="KW-1185">Reference proteome</keyword>
<dbReference type="EnsemblPlants" id="AES89851">
    <property type="protein sequence ID" value="AES89851"/>
    <property type="gene ID" value="MTR_4g080860"/>
</dbReference>
<dbReference type="EMBL" id="CM001220">
    <property type="protein sequence ID" value="AES89851.2"/>
    <property type="molecule type" value="Genomic_DNA"/>
</dbReference>
<accession>G7JDV6</accession>
<dbReference type="PaxDb" id="3880-AES89851"/>
<organism evidence="1 3">
    <name type="scientific">Medicago truncatula</name>
    <name type="common">Barrel medic</name>
    <name type="synonym">Medicago tribuloides</name>
    <dbReference type="NCBI Taxonomy" id="3880"/>
    <lineage>
        <taxon>Eukaryota</taxon>
        <taxon>Viridiplantae</taxon>
        <taxon>Streptophyta</taxon>
        <taxon>Embryophyta</taxon>
        <taxon>Tracheophyta</taxon>
        <taxon>Spermatophyta</taxon>
        <taxon>Magnoliopsida</taxon>
        <taxon>eudicotyledons</taxon>
        <taxon>Gunneridae</taxon>
        <taxon>Pentapetalae</taxon>
        <taxon>rosids</taxon>
        <taxon>fabids</taxon>
        <taxon>Fabales</taxon>
        <taxon>Fabaceae</taxon>
        <taxon>Papilionoideae</taxon>
        <taxon>50 kb inversion clade</taxon>
        <taxon>NPAAA clade</taxon>
        <taxon>Hologalegina</taxon>
        <taxon>IRL clade</taxon>
        <taxon>Trifolieae</taxon>
        <taxon>Medicago</taxon>
    </lineage>
</organism>
<reference evidence="1 3" key="2">
    <citation type="journal article" date="2014" name="BMC Genomics">
        <title>An improved genome release (version Mt4.0) for the model legume Medicago truncatula.</title>
        <authorList>
            <person name="Tang H."/>
            <person name="Krishnakumar V."/>
            <person name="Bidwell S."/>
            <person name="Rosen B."/>
            <person name="Chan A."/>
            <person name="Zhou S."/>
            <person name="Gentzbittel L."/>
            <person name="Childs K.L."/>
            <person name="Yandell M."/>
            <person name="Gundlach H."/>
            <person name="Mayer K.F."/>
            <person name="Schwartz D.C."/>
            <person name="Town C.D."/>
        </authorList>
    </citation>
    <scope>GENOME REANNOTATION</scope>
    <source>
        <strain evidence="2 3">cv. Jemalong A17</strain>
    </source>
</reference>
<accession>A0A0C3X0T0</accession>
<gene>
    <name evidence="1" type="ordered locus">MTR_4g080860</name>
</gene>
<dbReference type="HOGENOM" id="CLU_2486787_0_0_1"/>
<proteinExistence type="predicted"/>
<sequence>MSYSSAMKFVIEKFDERINFALRKVQVKEVLILFEAMVDMFDVQTQFNGGEPQRLKVRYLGVTLRGLKDQLHEFNQVVNPEDTMRME</sequence>
<dbReference type="Proteomes" id="UP000002051">
    <property type="component" value="Chromosome 4"/>
</dbReference>
<reference evidence="1 3" key="1">
    <citation type="journal article" date="2011" name="Nature">
        <title>The Medicago genome provides insight into the evolution of rhizobial symbioses.</title>
        <authorList>
            <person name="Young N.D."/>
            <person name="Debelle F."/>
            <person name="Oldroyd G.E."/>
            <person name="Geurts R."/>
            <person name="Cannon S.B."/>
            <person name="Udvardi M.K."/>
            <person name="Benedito V.A."/>
            <person name="Mayer K.F."/>
            <person name="Gouzy J."/>
            <person name="Schoof H."/>
            <person name="Van de Peer Y."/>
            <person name="Proost S."/>
            <person name="Cook D.R."/>
            <person name="Meyers B.C."/>
            <person name="Spannagl M."/>
            <person name="Cheung F."/>
            <person name="De Mita S."/>
            <person name="Krishnakumar V."/>
            <person name="Gundlach H."/>
            <person name="Zhou S."/>
            <person name="Mudge J."/>
            <person name="Bharti A.K."/>
            <person name="Murray J.D."/>
            <person name="Naoumkina M.A."/>
            <person name="Rosen B."/>
            <person name="Silverstein K.A."/>
            <person name="Tang H."/>
            <person name="Rombauts S."/>
            <person name="Zhao P.X."/>
            <person name="Zhou P."/>
            <person name="Barbe V."/>
            <person name="Bardou P."/>
            <person name="Bechner M."/>
            <person name="Bellec A."/>
            <person name="Berger A."/>
            <person name="Berges H."/>
            <person name="Bidwell S."/>
            <person name="Bisseling T."/>
            <person name="Choisne N."/>
            <person name="Couloux A."/>
            <person name="Denny R."/>
            <person name="Deshpande S."/>
            <person name="Dai X."/>
            <person name="Doyle J.J."/>
            <person name="Dudez A.M."/>
            <person name="Farmer A.D."/>
            <person name="Fouteau S."/>
            <person name="Franken C."/>
            <person name="Gibelin C."/>
            <person name="Gish J."/>
            <person name="Goldstein S."/>
            <person name="Gonzalez A.J."/>
            <person name="Green P.J."/>
            <person name="Hallab A."/>
            <person name="Hartog M."/>
            <person name="Hua A."/>
            <person name="Humphray S.J."/>
            <person name="Jeong D.H."/>
            <person name="Jing Y."/>
            <person name="Jocker A."/>
            <person name="Kenton S.M."/>
            <person name="Kim D.J."/>
            <person name="Klee K."/>
            <person name="Lai H."/>
            <person name="Lang C."/>
            <person name="Lin S."/>
            <person name="Macmil S.L."/>
            <person name="Magdelenat G."/>
            <person name="Matthews L."/>
            <person name="McCorrison J."/>
            <person name="Monaghan E.L."/>
            <person name="Mun J.H."/>
            <person name="Najar F.Z."/>
            <person name="Nicholson C."/>
            <person name="Noirot C."/>
            <person name="O'Bleness M."/>
            <person name="Paule C.R."/>
            <person name="Poulain J."/>
            <person name="Prion F."/>
            <person name="Qin B."/>
            <person name="Qu C."/>
            <person name="Retzel E.F."/>
            <person name="Riddle C."/>
            <person name="Sallet E."/>
            <person name="Samain S."/>
            <person name="Samson N."/>
            <person name="Sanders I."/>
            <person name="Saurat O."/>
            <person name="Scarpelli C."/>
            <person name="Schiex T."/>
            <person name="Segurens B."/>
            <person name="Severin A.J."/>
            <person name="Sherrier D.J."/>
            <person name="Shi R."/>
            <person name="Sims S."/>
            <person name="Singer S.R."/>
            <person name="Sinharoy S."/>
            <person name="Sterck L."/>
            <person name="Viollet A."/>
            <person name="Wang B.B."/>
            <person name="Wang K."/>
            <person name="Wang M."/>
            <person name="Wang X."/>
            <person name="Warfsmann J."/>
            <person name="Weissenbach J."/>
            <person name="White D.D."/>
            <person name="White J.D."/>
            <person name="Wiley G.B."/>
            <person name="Wincker P."/>
            <person name="Xing Y."/>
            <person name="Yang L."/>
            <person name="Yao Z."/>
            <person name="Ying F."/>
            <person name="Zhai J."/>
            <person name="Zhou L."/>
            <person name="Zuber A."/>
            <person name="Denarie J."/>
            <person name="Dixon R.A."/>
            <person name="May G.D."/>
            <person name="Schwartz D.C."/>
            <person name="Rogers J."/>
            <person name="Quetier F."/>
            <person name="Town C.D."/>
            <person name="Roe B.A."/>
        </authorList>
    </citation>
    <scope>NUCLEOTIDE SEQUENCE [LARGE SCALE GENOMIC DNA]</scope>
    <source>
        <strain evidence="1">A17</strain>
        <strain evidence="2 3">cv. Jemalong A17</strain>
    </source>
</reference>
<reference evidence="2" key="3">
    <citation type="submission" date="2015-04" db="UniProtKB">
        <authorList>
            <consortium name="EnsemblPlants"/>
        </authorList>
    </citation>
    <scope>IDENTIFICATION</scope>
    <source>
        <strain evidence="2">cv. Jemalong A17</strain>
    </source>
</reference>
<evidence type="ECO:0000313" key="2">
    <source>
        <dbReference type="EnsemblPlants" id="AES89851"/>
    </source>
</evidence>
<evidence type="ECO:0000313" key="1">
    <source>
        <dbReference type="EMBL" id="AES89851.2"/>
    </source>
</evidence>